<name>B6GDR5_9ACTN</name>
<protein>
    <submittedName>
        <fullName evidence="2">Potassium efflux system family protein</fullName>
    </submittedName>
</protein>
<proteinExistence type="predicted"/>
<dbReference type="STRING" id="445975.COLSTE_02248"/>
<dbReference type="Proteomes" id="UP000003560">
    <property type="component" value="Unassembled WGS sequence"/>
</dbReference>
<feature type="transmembrane region" description="Helical" evidence="1">
    <location>
        <begin position="6"/>
        <end position="25"/>
    </location>
</feature>
<organism evidence="2 3">
    <name type="scientific">Collinsella stercoris DSM 13279</name>
    <dbReference type="NCBI Taxonomy" id="445975"/>
    <lineage>
        <taxon>Bacteria</taxon>
        <taxon>Bacillati</taxon>
        <taxon>Actinomycetota</taxon>
        <taxon>Coriobacteriia</taxon>
        <taxon>Coriobacteriales</taxon>
        <taxon>Coriobacteriaceae</taxon>
        <taxon>Collinsella</taxon>
    </lineage>
</organism>
<dbReference type="HOGENOM" id="CLU_3116755_0_0_11"/>
<dbReference type="GeneID" id="98002314"/>
<evidence type="ECO:0000256" key="1">
    <source>
        <dbReference type="SAM" id="Phobius"/>
    </source>
</evidence>
<dbReference type="eggNOG" id="COG4651">
    <property type="taxonomic scope" value="Bacteria"/>
</dbReference>
<dbReference type="Gene3D" id="1.20.1530.20">
    <property type="match status" value="1"/>
</dbReference>
<dbReference type="AlphaFoldDB" id="B6GDR5"/>
<keyword evidence="1" id="KW-0472">Membrane</keyword>
<sequence>MHQDSILLATFVVALVAAFLGGIIARMVRLPPVVGDLLGGLAVGPFTPGL</sequence>
<dbReference type="RefSeq" id="WP_006721874.1">
    <property type="nucleotide sequence ID" value="NZ_CP085935.1"/>
</dbReference>
<evidence type="ECO:0000313" key="2">
    <source>
        <dbReference type="EMBL" id="EEA89590.1"/>
    </source>
</evidence>
<gene>
    <name evidence="2" type="ORF">COLSTE_02248</name>
</gene>
<dbReference type="InterPro" id="IPR038770">
    <property type="entry name" value="Na+/solute_symporter_sf"/>
</dbReference>
<comment type="caution">
    <text evidence="2">The sequence shown here is derived from an EMBL/GenBank/DDBJ whole genome shotgun (WGS) entry which is preliminary data.</text>
</comment>
<keyword evidence="1" id="KW-1133">Transmembrane helix</keyword>
<reference evidence="2 3" key="1">
    <citation type="submission" date="2008-10" db="EMBL/GenBank/DDBJ databases">
        <title>Draft genome sequence of Collinsella stercoris (DSM 13279).</title>
        <authorList>
            <person name="Sudarsanam P."/>
            <person name="Ley R."/>
            <person name="Guruge J."/>
            <person name="Turnbaugh P.J."/>
            <person name="Mahowald M."/>
            <person name="Liep D."/>
            <person name="Gordon J."/>
        </authorList>
    </citation>
    <scope>NUCLEOTIDE SEQUENCE [LARGE SCALE GENOMIC DNA]</scope>
    <source>
        <strain evidence="2 3">DSM 13279</strain>
    </source>
</reference>
<keyword evidence="3" id="KW-1185">Reference proteome</keyword>
<dbReference type="EMBL" id="ABXJ01000129">
    <property type="protein sequence ID" value="EEA89590.1"/>
    <property type="molecule type" value="Genomic_DNA"/>
</dbReference>
<evidence type="ECO:0000313" key="3">
    <source>
        <dbReference type="Proteomes" id="UP000003560"/>
    </source>
</evidence>
<reference evidence="2 3" key="2">
    <citation type="submission" date="2008-10" db="EMBL/GenBank/DDBJ databases">
        <authorList>
            <person name="Fulton L."/>
            <person name="Clifton S."/>
            <person name="Fulton B."/>
            <person name="Xu J."/>
            <person name="Minx P."/>
            <person name="Pepin K.H."/>
            <person name="Johnson M."/>
            <person name="Thiruvilangam P."/>
            <person name="Bhonagiri V."/>
            <person name="Nash W.E."/>
            <person name="Mardis E.R."/>
            <person name="Wilson R.K."/>
        </authorList>
    </citation>
    <scope>NUCLEOTIDE SEQUENCE [LARGE SCALE GENOMIC DNA]</scope>
    <source>
        <strain evidence="2 3">DSM 13279</strain>
    </source>
</reference>
<accession>B6GDR5</accession>
<keyword evidence="1" id="KW-0812">Transmembrane</keyword>